<dbReference type="InterPro" id="IPR042089">
    <property type="entry name" value="Peptidase_M13_dom_2"/>
</dbReference>
<dbReference type="InterPro" id="IPR000718">
    <property type="entry name" value="Peptidase_M13"/>
</dbReference>
<dbReference type="InterPro" id="IPR018497">
    <property type="entry name" value="Peptidase_M13_C"/>
</dbReference>
<keyword evidence="8" id="KW-0812">Transmembrane</keyword>
<dbReference type="EnsemblMetazoa" id="CLYHEMT013975.1">
    <property type="protein sequence ID" value="CLYHEMP013975.1"/>
    <property type="gene ID" value="CLYHEMG013975"/>
</dbReference>
<protein>
    <submittedName>
        <fullName evidence="11">Uncharacterized protein</fullName>
    </submittedName>
</protein>
<organism evidence="11 12">
    <name type="scientific">Clytia hemisphaerica</name>
    <dbReference type="NCBI Taxonomy" id="252671"/>
    <lineage>
        <taxon>Eukaryota</taxon>
        <taxon>Metazoa</taxon>
        <taxon>Cnidaria</taxon>
        <taxon>Hydrozoa</taxon>
        <taxon>Hydroidolina</taxon>
        <taxon>Leptothecata</taxon>
        <taxon>Obeliida</taxon>
        <taxon>Clytiidae</taxon>
        <taxon>Clytia</taxon>
    </lineage>
</organism>
<dbReference type="PRINTS" id="PR00786">
    <property type="entry name" value="NEPRILYSIN"/>
</dbReference>
<sequence length="783" mass="91433">MEQRLWGTAKTTQRDRQRYFESFRQKRSLINNQSSSSSDDNSDDEEWIQQLERDYGRRYVNRKTKWTRLEKILAFCLVITLFLIIFLLTALVYSKIRHSDESLLEFTLGGQKYCNTDGCVQASHRILTYSDQAREPCDSFYDYACGAWVKENAIPSTHLSKWTSFTEVSDKNQRLLKRILDDMHADPQDNEALEKVRMFFNSCLRTDFIEKQGNASLEKLIQYVGSWPLTGGEWNEERWSFGQALTRIHHLKSMPLFYMYVATDDRNSSQNIIQIQQSGITLADESFYQSNPKNDKMVKSYLKLLARTGMLLGGKKKSIIEQSMEVFEFEKKLASIYEKREDKGADKMYNRITVAELLKLCPAIPWLDYMNSMFEVPVKADEDIVVYTPNYLKKMSDLVIKTDRRIIANYMVWHLIKPTLPLLSKSYRNAALEFLGKDVNNHQDKGEESWKNCVTKTDSMLGFGTGYLFVKEMKKEGKYSEKKIKRMLKLIKEEFTVALRHNTWMDDVTKQRAIDKTNSIIEMIGYPYWIENLKSLENYYQDLNITNDPLQNYFNAREFYHSKTMERRGKLVRRNEWHMTPTEVNAYYNAPNNYIALPMGLLQPPFFSPNYPHSMNYGALGTIIAHELSHGFDSQGRNFDKSGNLNKWWSNVTFESFDNKTQCLKKHYHRYQKKNTSRTLAEDLADQGGLKIAHQAFKTHQYLHEEDRALPAISLSSEQLFFLGYAQSWCTISSNQQQQNAADVHSDSRTRVDASLSNSEAFAKAFKCRTNSRMNPQNKCTIW</sequence>
<dbReference type="PANTHER" id="PTHR11733">
    <property type="entry name" value="ZINC METALLOPROTEASE FAMILY M13 NEPRILYSIN-RELATED"/>
    <property type="match status" value="1"/>
</dbReference>
<dbReference type="Pfam" id="PF05649">
    <property type="entry name" value="Peptidase_M13_N"/>
    <property type="match status" value="1"/>
</dbReference>
<keyword evidence="8" id="KW-0472">Membrane</keyword>
<accession>A0A7M5WX00</accession>
<evidence type="ECO:0000313" key="12">
    <source>
        <dbReference type="Proteomes" id="UP000594262"/>
    </source>
</evidence>
<dbReference type="InterPro" id="IPR024079">
    <property type="entry name" value="MetalloPept_cat_dom_sf"/>
</dbReference>
<evidence type="ECO:0000256" key="4">
    <source>
        <dbReference type="ARBA" id="ARBA00022723"/>
    </source>
</evidence>
<dbReference type="OrthoDB" id="6475849at2759"/>
<reference evidence="11" key="1">
    <citation type="submission" date="2021-01" db="UniProtKB">
        <authorList>
            <consortium name="EnsemblMetazoa"/>
        </authorList>
    </citation>
    <scope>IDENTIFICATION</scope>
</reference>
<feature type="domain" description="Peptidase M13 N-terminal" evidence="10">
    <location>
        <begin position="136"/>
        <end position="527"/>
    </location>
</feature>
<keyword evidence="3" id="KW-0645">Protease</keyword>
<dbReference type="GO" id="GO:0004222">
    <property type="term" value="F:metalloendopeptidase activity"/>
    <property type="evidence" value="ECO:0007669"/>
    <property type="project" value="InterPro"/>
</dbReference>
<dbReference type="GO" id="GO:0016485">
    <property type="term" value="P:protein processing"/>
    <property type="evidence" value="ECO:0007669"/>
    <property type="project" value="TreeGrafter"/>
</dbReference>
<dbReference type="Gene3D" id="3.40.390.10">
    <property type="entry name" value="Collagenase (Catalytic Domain)"/>
    <property type="match status" value="1"/>
</dbReference>
<dbReference type="CDD" id="cd08662">
    <property type="entry name" value="M13"/>
    <property type="match status" value="1"/>
</dbReference>
<evidence type="ECO:0000256" key="5">
    <source>
        <dbReference type="ARBA" id="ARBA00022801"/>
    </source>
</evidence>
<dbReference type="Pfam" id="PF01431">
    <property type="entry name" value="Peptidase_M13"/>
    <property type="match status" value="1"/>
</dbReference>
<dbReference type="GO" id="GO:0046872">
    <property type="term" value="F:metal ion binding"/>
    <property type="evidence" value="ECO:0007669"/>
    <property type="project" value="UniProtKB-KW"/>
</dbReference>
<dbReference type="Gene3D" id="1.10.1380.10">
    <property type="entry name" value="Neutral endopeptidase , domain2"/>
    <property type="match status" value="1"/>
</dbReference>
<dbReference type="Proteomes" id="UP000594262">
    <property type="component" value="Unplaced"/>
</dbReference>
<evidence type="ECO:0000256" key="6">
    <source>
        <dbReference type="ARBA" id="ARBA00022833"/>
    </source>
</evidence>
<dbReference type="GeneID" id="136819105"/>
<evidence type="ECO:0000256" key="1">
    <source>
        <dbReference type="ARBA" id="ARBA00001947"/>
    </source>
</evidence>
<keyword evidence="12" id="KW-1185">Reference proteome</keyword>
<evidence type="ECO:0000259" key="10">
    <source>
        <dbReference type="Pfam" id="PF05649"/>
    </source>
</evidence>
<dbReference type="InterPro" id="IPR008753">
    <property type="entry name" value="Peptidase_M13_N"/>
</dbReference>
<comment type="cofactor">
    <cofactor evidence="1">
        <name>Zn(2+)</name>
        <dbReference type="ChEBI" id="CHEBI:29105"/>
    </cofactor>
</comment>
<feature type="transmembrane region" description="Helical" evidence="8">
    <location>
        <begin position="72"/>
        <end position="93"/>
    </location>
</feature>
<evidence type="ECO:0000256" key="3">
    <source>
        <dbReference type="ARBA" id="ARBA00022670"/>
    </source>
</evidence>
<dbReference type="AlphaFoldDB" id="A0A7M5WX00"/>
<evidence type="ECO:0000259" key="9">
    <source>
        <dbReference type="Pfam" id="PF01431"/>
    </source>
</evidence>
<evidence type="ECO:0000313" key="11">
    <source>
        <dbReference type="EnsemblMetazoa" id="CLYHEMP013975.1"/>
    </source>
</evidence>
<dbReference type="SUPFAM" id="SSF55486">
    <property type="entry name" value="Metalloproteases ('zincins'), catalytic domain"/>
    <property type="match status" value="1"/>
</dbReference>
<keyword evidence="8" id="KW-1133">Transmembrane helix</keyword>
<keyword evidence="4" id="KW-0479">Metal-binding</keyword>
<comment type="similarity">
    <text evidence="2">Belongs to the peptidase M13 family.</text>
</comment>
<dbReference type="PROSITE" id="PS51885">
    <property type="entry name" value="NEPRILYSIN"/>
    <property type="match status" value="1"/>
</dbReference>
<evidence type="ECO:0000256" key="2">
    <source>
        <dbReference type="ARBA" id="ARBA00007357"/>
    </source>
</evidence>
<dbReference type="RefSeq" id="XP_066931380.1">
    <property type="nucleotide sequence ID" value="XM_067075279.1"/>
</dbReference>
<name>A0A7M5WX00_9CNID</name>
<dbReference type="GO" id="GO:0005886">
    <property type="term" value="C:plasma membrane"/>
    <property type="evidence" value="ECO:0007669"/>
    <property type="project" value="TreeGrafter"/>
</dbReference>
<keyword evidence="7" id="KW-0482">Metalloprotease</keyword>
<evidence type="ECO:0000256" key="8">
    <source>
        <dbReference type="SAM" id="Phobius"/>
    </source>
</evidence>
<proteinExistence type="inferred from homology"/>
<keyword evidence="5" id="KW-0378">Hydrolase</keyword>
<dbReference type="PANTHER" id="PTHR11733:SF167">
    <property type="entry name" value="FI17812P1-RELATED"/>
    <property type="match status" value="1"/>
</dbReference>
<evidence type="ECO:0000256" key="7">
    <source>
        <dbReference type="ARBA" id="ARBA00023049"/>
    </source>
</evidence>
<feature type="domain" description="Peptidase M13 C-terminal" evidence="9">
    <location>
        <begin position="585"/>
        <end position="782"/>
    </location>
</feature>
<keyword evidence="6" id="KW-0862">Zinc</keyword>